<evidence type="ECO:0000259" key="8">
    <source>
        <dbReference type="PROSITE" id="PS50097"/>
    </source>
</evidence>
<sequence>MAGSAAEVTKLQQHLLLLKQEFSKLQSKYRDIEIKYNNVVASDTNNTEDTFASRLLKIISNLYNSEAYSDIKIKLKDKEINAHKIVLSARSNVWNENILNHTKELDWSEIDAEVANAIVLWLYTNKLNLLSTTVTLNLIKKAHEFQLHSLVSMCEQFLISAVDIRCCVKFYSVAEEIEAPSLREYCSEFISIHWDDLDSSDFEHMSGPLMYKMLKDKTTLPLHSAVRLQREDVVFLCLVDNSSNIGKVVNSRDVNDELPLELALRSRNESIATTLVQHNADVNILDSNGDTLLHKAIKKEDFFSAQFLLEQNCDATLSTRSGNDSALHLIAGAADIENSVKVAEKLINKSININSQNSHGFTSLHIAIQADNKPIFHLLLQQGKINVNIETNKGHTPLYYALLKYESGDDEDDSYAKELLKHGAETNPIYSSSYTNLLQILILEKAQKAAVFLCEKVSEHINHVNSKGETALHLACSANFDDLVRCLTKLGANPNLLTNEERQSPLHYAVKNNAEKSIFALNDYNNDLEKSKNSPDAQLICNFNQRDIEGETPISLALNEGFSHLIPTLIKGKADINIRNGKDFTLLHQAIIKQNSSMALFLLNHGADINAVTTDYETPLQLAIHCRLGEVVDALCTRGVDMSAPDRLGSCALWTALDSGQEDIASILVKHGADTDCWGDGPEGCRQTLLHRAIDENKESEAIFLIHAGCDLNTPRIPGPNGEGGDEAKDKRSPLHLCCQWGLEPVVRTLVEHRANVNIRDAENKTPLHIAIESQQEEIISLLLSVPEIDLSLRDKAGLSPFATALTFRNNKAAQAILDKFPSAAEQFDSKGQNFLHIALKKGDIESALFLLTVQVDVNSRVQDPMLTPPIHLAARHGNETLVRSLILAGARVDDRDAQRRTALHAAAEAGNHSAVLALIQNNSDCDATDVENDNAFHIAMREGHLNVVKVLLTESYIDVEAVNLKGRNPLHELCKYGKDNAATICGLLLECIPTYPINNPDILGNSPLLLAYINGNGSLCRVLVKANACLSSENSERVTIFNYQVPTKQLLNRLLDTLSEPAPWTNTDSCQECGKRFTLTVRTHHCRHCGRALCSKCSDTEVPIIKFGENKPVRVCKVCFDVLKTGAS</sequence>
<feature type="repeat" description="ANK" evidence="6">
    <location>
        <begin position="763"/>
        <end position="785"/>
    </location>
</feature>
<dbReference type="PROSITE" id="PS50297">
    <property type="entry name" value="ANK_REP_REGION"/>
    <property type="match status" value="8"/>
</dbReference>
<evidence type="ECO:0000256" key="6">
    <source>
        <dbReference type="PROSITE-ProRule" id="PRU00023"/>
    </source>
</evidence>
<dbReference type="Pfam" id="PF13857">
    <property type="entry name" value="Ank_5"/>
    <property type="match status" value="1"/>
</dbReference>
<feature type="repeat" description="ANK" evidence="6">
    <location>
        <begin position="255"/>
        <end position="287"/>
    </location>
</feature>
<dbReference type="InterPro" id="IPR011011">
    <property type="entry name" value="Znf_FYVE_PHD"/>
</dbReference>
<dbReference type="InterPro" id="IPR036770">
    <property type="entry name" value="Ankyrin_rpt-contain_sf"/>
</dbReference>
<feature type="repeat" description="ANK" evidence="6">
    <location>
        <begin position="899"/>
        <end position="931"/>
    </location>
</feature>
<evidence type="ECO:0000313" key="11">
    <source>
        <dbReference type="Proteomes" id="UP001652700"/>
    </source>
</evidence>
<keyword evidence="2" id="KW-0677">Repeat</keyword>
<dbReference type="PROSITE" id="PS50178">
    <property type="entry name" value="ZF_FYVE"/>
    <property type="match status" value="1"/>
</dbReference>
<accession>A0ABM5K2K8</accession>
<dbReference type="Gene3D" id="3.30.40.10">
    <property type="entry name" value="Zinc/RING finger domain, C3HC4 (zinc finger)"/>
    <property type="match status" value="1"/>
</dbReference>
<dbReference type="RefSeq" id="XP_050504422.1">
    <property type="nucleotide sequence ID" value="XM_050648465.1"/>
</dbReference>
<feature type="repeat" description="ANK" evidence="6">
    <location>
        <begin position="870"/>
        <end position="898"/>
    </location>
</feature>
<feature type="repeat" description="ANK" evidence="6">
    <location>
        <begin position="582"/>
        <end position="614"/>
    </location>
</feature>
<keyword evidence="3 7" id="KW-0863">Zinc-finger</keyword>
<dbReference type="SMART" id="SM00248">
    <property type="entry name" value="ANK"/>
    <property type="match status" value="21"/>
</dbReference>
<dbReference type="SUPFAM" id="SSF48403">
    <property type="entry name" value="Ankyrin repeat"/>
    <property type="match status" value="4"/>
</dbReference>
<keyword evidence="1" id="KW-0479">Metal-binding</keyword>
<dbReference type="Gene3D" id="1.25.40.20">
    <property type="entry name" value="Ankyrin repeat-containing domain"/>
    <property type="match status" value="5"/>
</dbReference>
<dbReference type="SUPFAM" id="SSF54695">
    <property type="entry name" value="POZ domain"/>
    <property type="match status" value="1"/>
</dbReference>
<feature type="domain" description="BTB" evidence="8">
    <location>
        <begin position="69"/>
        <end position="131"/>
    </location>
</feature>
<evidence type="ECO:0000256" key="1">
    <source>
        <dbReference type="ARBA" id="ARBA00022723"/>
    </source>
</evidence>
<dbReference type="SMART" id="SM00064">
    <property type="entry name" value="FYVE"/>
    <property type="match status" value="1"/>
</dbReference>
<dbReference type="Pfam" id="PF01363">
    <property type="entry name" value="FYVE"/>
    <property type="match status" value="1"/>
</dbReference>
<proteinExistence type="predicted"/>
<evidence type="ECO:0000256" key="7">
    <source>
        <dbReference type="PROSITE-ProRule" id="PRU00091"/>
    </source>
</evidence>
<feature type="repeat" description="ANK" evidence="6">
    <location>
        <begin position="831"/>
        <end position="863"/>
    </location>
</feature>
<dbReference type="InterPro" id="IPR002110">
    <property type="entry name" value="Ankyrin_rpt"/>
</dbReference>
<feature type="repeat" description="ANK" evidence="6">
    <location>
        <begin position="549"/>
        <end position="581"/>
    </location>
</feature>
<dbReference type="InterPro" id="IPR000306">
    <property type="entry name" value="Znf_FYVE"/>
</dbReference>
<dbReference type="Proteomes" id="UP001652700">
    <property type="component" value="Unplaced"/>
</dbReference>
<dbReference type="Gene3D" id="3.30.710.10">
    <property type="entry name" value="Potassium Channel Kv1.1, Chain A"/>
    <property type="match status" value="1"/>
</dbReference>
<evidence type="ECO:0000259" key="9">
    <source>
        <dbReference type="PROSITE" id="PS50178"/>
    </source>
</evidence>
<dbReference type="SMART" id="SM00225">
    <property type="entry name" value="BTB"/>
    <property type="match status" value="1"/>
</dbReference>
<dbReference type="InterPro" id="IPR017455">
    <property type="entry name" value="Znf_FYVE-rel"/>
</dbReference>
<evidence type="ECO:0000256" key="2">
    <source>
        <dbReference type="ARBA" id="ARBA00022737"/>
    </source>
</evidence>
<dbReference type="InterPro" id="IPR011333">
    <property type="entry name" value="SKP1/BTB/POZ_sf"/>
</dbReference>
<keyword evidence="5 6" id="KW-0040">ANK repeat</keyword>
<dbReference type="InterPro" id="IPR013083">
    <property type="entry name" value="Znf_RING/FYVE/PHD"/>
</dbReference>
<dbReference type="PROSITE" id="PS50088">
    <property type="entry name" value="ANK_REPEAT"/>
    <property type="match status" value="10"/>
</dbReference>
<evidence type="ECO:0000313" key="10">
    <source>
        <dbReference type="EnsemblMetazoa" id="XP_050504422.1"/>
    </source>
</evidence>
<dbReference type="PROSITE" id="PS50097">
    <property type="entry name" value="BTB"/>
    <property type="match status" value="1"/>
</dbReference>
<evidence type="ECO:0008006" key="12">
    <source>
        <dbReference type="Google" id="ProtNLM"/>
    </source>
</evidence>
<evidence type="ECO:0000256" key="5">
    <source>
        <dbReference type="ARBA" id="ARBA00023043"/>
    </source>
</evidence>
<name>A0ABM5K2K8_DIAVI</name>
<feature type="domain" description="FYVE-type" evidence="9">
    <location>
        <begin position="1065"/>
        <end position="1125"/>
    </location>
</feature>
<dbReference type="Pfam" id="PF13637">
    <property type="entry name" value="Ank_4"/>
    <property type="match status" value="1"/>
</dbReference>
<dbReference type="SUPFAM" id="SSF57903">
    <property type="entry name" value="FYVE/PHD zinc finger"/>
    <property type="match status" value="1"/>
</dbReference>
<dbReference type="EnsemblMetazoa" id="XM_050648465.1">
    <property type="protein sequence ID" value="XP_050504422.1"/>
    <property type="gene ID" value="LOC114332941"/>
</dbReference>
<organism evidence="10 11">
    <name type="scientific">Diabrotica virgifera virgifera</name>
    <name type="common">western corn rootworm</name>
    <dbReference type="NCBI Taxonomy" id="50390"/>
    <lineage>
        <taxon>Eukaryota</taxon>
        <taxon>Metazoa</taxon>
        <taxon>Ecdysozoa</taxon>
        <taxon>Arthropoda</taxon>
        <taxon>Hexapoda</taxon>
        <taxon>Insecta</taxon>
        <taxon>Pterygota</taxon>
        <taxon>Neoptera</taxon>
        <taxon>Endopterygota</taxon>
        <taxon>Coleoptera</taxon>
        <taxon>Polyphaga</taxon>
        <taxon>Cucujiformia</taxon>
        <taxon>Chrysomeloidea</taxon>
        <taxon>Chrysomelidae</taxon>
        <taxon>Galerucinae</taxon>
        <taxon>Diabroticina</taxon>
        <taxon>Diabroticites</taxon>
        <taxon>Diabrotica</taxon>
    </lineage>
</organism>
<dbReference type="Pfam" id="PF00651">
    <property type="entry name" value="BTB"/>
    <property type="match status" value="1"/>
</dbReference>
<dbReference type="Pfam" id="PF12796">
    <property type="entry name" value="Ank_2"/>
    <property type="match status" value="4"/>
</dbReference>
<protein>
    <recommendedName>
        <fullName evidence="12">Rabankyrin-5</fullName>
    </recommendedName>
</protein>
<feature type="repeat" description="ANK" evidence="6">
    <location>
        <begin position="467"/>
        <end position="499"/>
    </location>
</feature>
<reference evidence="10" key="1">
    <citation type="submission" date="2025-05" db="UniProtKB">
        <authorList>
            <consortium name="EnsemblMetazoa"/>
        </authorList>
    </citation>
    <scope>IDENTIFICATION</scope>
</reference>
<dbReference type="PANTHER" id="PTHR24198">
    <property type="entry name" value="ANKYRIN REPEAT AND PROTEIN KINASE DOMAIN-CONTAINING PROTEIN"/>
    <property type="match status" value="1"/>
</dbReference>
<dbReference type="InterPro" id="IPR000210">
    <property type="entry name" value="BTB/POZ_dom"/>
</dbReference>
<keyword evidence="11" id="KW-1185">Reference proteome</keyword>
<feature type="repeat" description="ANK" evidence="6">
    <location>
        <begin position="359"/>
        <end position="383"/>
    </location>
</feature>
<dbReference type="PANTHER" id="PTHR24198:SF191">
    <property type="entry name" value="RABANKYRIN-5-LIKE"/>
    <property type="match status" value="1"/>
</dbReference>
<dbReference type="GeneID" id="114332941"/>
<evidence type="ECO:0000256" key="3">
    <source>
        <dbReference type="ARBA" id="ARBA00022771"/>
    </source>
</evidence>
<evidence type="ECO:0000256" key="4">
    <source>
        <dbReference type="ARBA" id="ARBA00022833"/>
    </source>
</evidence>
<keyword evidence="4" id="KW-0862">Zinc</keyword>
<feature type="repeat" description="ANK" evidence="6">
    <location>
        <begin position="730"/>
        <end position="762"/>
    </location>
</feature>